<name>A0A2Z6N9D4_TRISU</name>
<dbReference type="InterPro" id="IPR036397">
    <property type="entry name" value="RNaseH_sf"/>
</dbReference>
<gene>
    <name evidence="3" type="ORF">TSUD_30910</name>
</gene>
<dbReference type="InterPro" id="IPR002156">
    <property type="entry name" value="RNaseH_domain"/>
</dbReference>
<dbReference type="Pfam" id="PF13966">
    <property type="entry name" value="zf-RVT"/>
    <property type="match status" value="1"/>
</dbReference>
<feature type="domain" description="RNase H type-1" evidence="1">
    <location>
        <begin position="451"/>
        <end position="558"/>
    </location>
</feature>
<accession>A0A2Z6N9D4</accession>
<sequence length="592" mass="67494">MEKLSIAINDAVHQGTWASIHIFDNGRRLSHLLLADDVLLFTTANNSQLRFVTDLFARFSSASTCQSLEIAWFPQSICDNIDQATRNFIWRDSNNKGIHLVGWNKIARPKQCGGLGIRPTKEANISLLEKHVWDMVQSSSKLWVDLLSSKYTAGKNLLLTSNPSSGSSTWSSIIRAKDILKEGFSWRADSGSSSFWFTPWTALGRLGSLVPYVDIHDLQLSVKDVLSIGNPHTQSLYTQLPPLASDIVNNANFKFNDSIEDAFIWTNNKNDTYTTKSGYNWLLSLRDLVINHNPSHSWSWIWKIQLPEKIKFFFWLACHNFVPTLSLLNHRKMSHSATCTRCGLQDESFLHCIRDCEFARSLWNHIGFNNMDFFSNMDVYDWLKLGATGSQTTTFSTGVWWSWRHRNLMCLNNENWSLSRLSFNIGTMVETFRSSFSPASNETRLSPDRYGFGGIIRNTFGHYIAGFSDFIQGSSDILLVELYAIYKGILLAKDKSIDELVCYYDSLNCVNLIKGPHVKYRIHAVLIQDMKELLSQTNVSLHHTLREENQCADFFAKLGASSNADFLIHAFPPKCVRDLLKNDTMGTFFFRD</sequence>
<proteinExistence type="predicted"/>
<evidence type="ECO:0000313" key="4">
    <source>
        <dbReference type="Proteomes" id="UP000242715"/>
    </source>
</evidence>
<evidence type="ECO:0000313" key="3">
    <source>
        <dbReference type="EMBL" id="GAU25827.1"/>
    </source>
</evidence>
<dbReference type="OrthoDB" id="1436389at2759"/>
<organism evidence="3 4">
    <name type="scientific">Trifolium subterraneum</name>
    <name type="common">Subterranean clover</name>
    <dbReference type="NCBI Taxonomy" id="3900"/>
    <lineage>
        <taxon>Eukaryota</taxon>
        <taxon>Viridiplantae</taxon>
        <taxon>Streptophyta</taxon>
        <taxon>Embryophyta</taxon>
        <taxon>Tracheophyta</taxon>
        <taxon>Spermatophyta</taxon>
        <taxon>Magnoliopsida</taxon>
        <taxon>eudicotyledons</taxon>
        <taxon>Gunneridae</taxon>
        <taxon>Pentapetalae</taxon>
        <taxon>rosids</taxon>
        <taxon>fabids</taxon>
        <taxon>Fabales</taxon>
        <taxon>Fabaceae</taxon>
        <taxon>Papilionoideae</taxon>
        <taxon>50 kb inversion clade</taxon>
        <taxon>NPAAA clade</taxon>
        <taxon>Hologalegina</taxon>
        <taxon>IRL clade</taxon>
        <taxon>Trifolieae</taxon>
        <taxon>Trifolium</taxon>
    </lineage>
</organism>
<keyword evidence="4" id="KW-1185">Reference proteome</keyword>
<dbReference type="PANTHER" id="PTHR35516">
    <property type="entry name" value="CYTOCHROME B6-F COMPLEX SUBUNIT 5"/>
    <property type="match status" value="1"/>
</dbReference>
<evidence type="ECO:0008006" key="5">
    <source>
        <dbReference type="Google" id="ProtNLM"/>
    </source>
</evidence>
<reference evidence="4" key="1">
    <citation type="journal article" date="2017" name="Front. Plant Sci.">
        <title>Climate Clever Clovers: New Paradigm to Reduce the Environmental Footprint of Ruminants by Breeding Low Methanogenic Forages Utilizing Haplotype Variation.</title>
        <authorList>
            <person name="Kaur P."/>
            <person name="Appels R."/>
            <person name="Bayer P.E."/>
            <person name="Keeble-Gagnere G."/>
            <person name="Wang J."/>
            <person name="Hirakawa H."/>
            <person name="Shirasawa K."/>
            <person name="Vercoe P."/>
            <person name="Stefanova K."/>
            <person name="Durmic Z."/>
            <person name="Nichols P."/>
            <person name="Revell C."/>
            <person name="Isobe S.N."/>
            <person name="Edwards D."/>
            <person name="Erskine W."/>
        </authorList>
    </citation>
    <scope>NUCLEOTIDE SEQUENCE [LARGE SCALE GENOMIC DNA]</scope>
    <source>
        <strain evidence="4">cv. Daliak</strain>
    </source>
</reference>
<dbReference type="GO" id="GO:0003676">
    <property type="term" value="F:nucleic acid binding"/>
    <property type="evidence" value="ECO:0007669"/>
    <property type="project" value="InterPro"/>
</dbReference>
<dbReference type="PANTHER" id="PTHR35516:SF11">
    <property type="entry name" value="CYTOCHROME B6-F COMPLEX SUBUNIT 5"/>
    <property type="match status" value="1"/>
</dbReference>
<evidence type="ECO:0000259" key="2">
    <source>
        <dbReference type="Pfam" id="PF13966"/>
    </source>
</evidence>
<dbReference type="GO" id="GO:0004523">
    <property type="term" value="F:RNA-DNA hybrid ribonuclease activity"/>
    <property type="evidence" value="ECO:0007669"/>
    <property type="project" value="InterPro"/>
</dbReference>
<dbReference type="InterPro" id="IPR012337">
    <property type="entry name" value="RNaseH-like_sf"/>
</dbReference>
<dbReference type="InterPro" id="IPR044730">
    <property type="entry name" value="RNase_H-like_dom_plant"/>
</dbReference>
<evidence type="ECO:0000259" key="1">
    <source>
        <dbReference type="Pfam" id="PF13456"/>
    </source>
</evidence>
<dbReference type="InterPro" id="IPR026960">
    <property type="entry name" value="RVT-Znf"/>
</dbReference>
<feature type="domain" description="Reverse transcriptase zinc-binding" evidence="2">
    <location>
        <begin position="273"/>
        <end position="363"/>
    </location>
</feature>
<protein>
    <recommendedName>
        <fullName evidence="5">RNase H type-1 domain-containing protein</fullName>
    </recommendedName>
</protein>
<dbReference type="Proteomes" id="UP000242715">
    <property type="component" value="Unassembled WGS sequence"/>
</dbReference>
<dbReference type="EMBL" id="DF973322">
    <property type="protein sequence ID" value="GAU25827.1"/>
    <property type="molecule type" value="Genomic_DNA"/>
</dbReference>
<dbReference type="Gene3D" id="3.30.420.10">
    <property type="entry name" value="Ribonuclease H-like superfamily/Ribonuclease H"/>
    <property type="match status" value="1"/>
</dbReference>
<dbReference type="CDD" id="cd06222">
    <property type="entry name" value="RNase_H_like"/>
    <property type="match status" value="1"/>
</dbReference>
<dbReference type="AlphaFoldDB" id="A0A2Z6N9D4"/>
<dbReference type="Pfam" id="PF13456">
    <property type="entry name" value="RVT_3"/>
    <property type="match status" value="1"/>
</dbReference>
<dbReference type="SUPFAM" id="SSF53098">
    <property type="entry name" value="Ribonuclease H-like"/>
    <property type="match status" value="1"/>
</dbReference>